<dbReference type="GO" id="GO:0005506">
    <property type="term" value="F:iron ion binding"/>
    <property type="evidence" value="ECO:0007669"/>
    <property type="project" value="TreeGrafter"/>
</dbReference>
<feature type="domain" description="Fatty acid desaturase" evidence="14">
    <location>
        <begin position="69"/>
        <end position="262"/>
    </location>
</feature>
<dbReference type="AlphaFoldDB" id="A0A9P0E2Y4"/>
<evidence type="ECO:0000256" key="1">
    <source>
        <dbReference type="ARBA" id="ARBA00004141"/>
    </source>
</evidence>
<dbReference type="PRINTS" id="PR00075">
    <property type="entry name" value="FACDDSATRASE"/>
</dbReference>
<dbReference type="GO" id="GO:0006636">
    <property type="term" value="P:unsaturated fatty acid biosynthetic process"/>
    <property type="evidence" value="ECO:0007669"/>
    <property type="project" value="TreeGrafter"/>
</dbReference>
<evidence type="ECO:0000256" key="13">
    <source>
        <dbReference type="SAM" id="Phobius"/>
    </source>
</evidence>
<evidence type="ECO:0000256" key="5">
    <source>
        <dbReference type="ARBA" id="ARBA00022832"/>
    </source>
</evidence>
<feature type="transmembrane region" description="Helical" evidence="13">
    <location>
        <begin position="175"/>
        <end position="195"/>
    </location>
</feature>
<sequence>MTYIGENVLNKLEREGSQAPEKKYKDIIRWRNVGILTFIHVGALIGAHLMAKEAKWQTIIWTIFLYEISAIGIVAGQHRLWTHNSYKVKMPLELLLAFFATVAAETSIYNWARDHRVHHKYTDTDADPHNATRGFFYSHIGWLLYKKNPLVIEKGKTIFLDDLHANPIVMSQHRYYYRIAIPLSMIITLVPMYFWEETLMSSFFVGVMLRYCFTIHMTFLINSAAHMFGTRPYDKNINPTENWLVSLGNIGDGWHNFHHAFPWDYRSAELGGFRFNLAALFIELMAKLGQAYDLKTASPHIVLARQKRTGMLSTTQGNTKIETIHSWGYGDKTRPYEESCLSMKNDPSC</sequence>
<keyword evidence="7 12" id="KW-0560">Oxidoreductase</keyword>
<dbReference type="EMBL" id="OV725077">
    <property type="protein sequence ID" value="CAH1389148.1"/>
    <property type="molecule type" value="Genomic_DNA"/>
</dbReference>
<dbReference type="InterPro" id="IPR005804">
    <property type="entry name" value="FA_desaturase_dom"/>
</dbReference>
<keyword evidence="4 12" id="KW-0812">Transmembrane</keyword>
<dbReference type="PANTHER" id="PTHR11351">
    <property type="entry name" value="ACYL-COA DESATURASE"/>
    <property type="match status" value="1"/>
</dbReference>
<evidence type="ECO:0000256" key="7">
    <source>
        <dbReference type="ARBA" id="ARBA00023002"/>
    </source>
</evidence>
<feature type="transmembrane region" description="Helical" evidence="13">
    <location>
        <begin position="201"/>
        <end position="221"/>
    </location>
</feature>
<dbReference type="PANTHER" id="PTHR11351:SF31">
    <property type="entry name" value="DESATURASE 1, ISOFORM A-RELATED"/>
    <property type="match status" value="1"/>
</dbReference>
<name>A0A9P0E2Y4_NEZVI</name>
<keyword evidence="16" id="KW-1185">Reference proteome</keyword>
<keyword evidence="8" id="KW-0408">Iron</keyword>
<evidence type="ECO:0000256" key="10">
    <source>
        <dbReference type="ARBA" id="ARBA00023136"/>
    </source>
</evidence>
<keyword evidence="10 13" id="KW-0472">Membrane</keyword>
<reference evidence="15" key="1">
    <citation type="submission" date="2022-01" db="EMBL/GenBank/DDBJ databases">
        <authorList>
            <person name="King R."/>
        </authorList>
    </citation>
    <scope>NUCLEOTIDE SEQUENCE</scope>
</reference>
<evidence type="ECO:0000256" key="4">
    <source>
        <dbReference type="ARBA" id="ARBA00022692"/>
    </source>
</evidence>
<comment type="similarity">
    <text evidence="2 12">Belongs to the fatty acid desaturase type 1 family.</text>
</comment>
<comment type="domain">
    <text evidence="12">The histidine box domains are involved in binding the catalytic metal ions.</text>
</comment>
<comment type="cofactor">
    <cofactor evidence="12">
        <name>Fe(2+)</name>
        <dbReference type="ChEBI" id="CHEBI:29033"/>
    </cofactor>
</comment>
<accession>A0A9P0E2Y4</accession>
<keyword evidence="6 13" id="KW-1133">Transmembrane helix</keyword>
<comment type="subcellular location">
    <subcellularLocation>
        <location evidence="1">Membrane</location>
        <topology evidence="1">Multi-pass membrane protein</topology>
    </subcellularLocation>
</comment>
<evidence type="ECO:0000256" key="6">
    <source>
        <dbReference type="ARBA" id="ARBA00022989"/>
    </source>
</evidence>
<evidence type="ECO:0000313" key="15">
    <source>
        <dbReference type="EMBL" id="CAH1389148.1"/>
    </source>
</evidence>
<evidence type="ECO:0000313" key="16">
    <source>
        <dbReference type="Proteomes" id="UP001152798"/>
    </source>
</evidence>
<proteinExistence type="inferred from homology"/>
<dbReference type="GO" id="GO:0005789">
    <property type="term" value="C:endoplasmic reticulum membrane"/>
    <property type="evidence" value="ECO:0007669"/>
    <property type="project" value="TreeGrafter"/>
</dbReference>
<feature type="transmembrane region" description="Helical" evidence="13">
    <location>
        <begin position="33"/>
        <end position="51"/>
    </location>
</feature>
<evidence type="ECO:0000256" key="3">
    <source>
        <dbReference type="ARBA" id="ARBA00022516"/>
    </source>
</evidence>
<feature type="transmembrane region" description="Helical" evidence="13">
    <location>
        <begin position="95"/>
        <end position="112"/>
    </location>
</feature>
<evidence type="ECO:0000259" key="14">
    <source>
        <dbReference type="Pfam" id="PF00487"/>
    </source>
</evidence>
<keyword evidence="3 12" id="KW-0444">Lipid biosynthesis</keyword>
<dbReference type="InterPro" id="IPR015876">
    <property type="entry name" value="Acyl-CoA_DS"/>
</dbReference>
<evidence type="ECO:0000256" key="11">
    <source>
        <dbReference type="ARBA" id="ARBA00023160"/>
    </source>
</evidence>
<organism evidence="15 16">
    <name type="scientific">Nezara viridula</name>
    <name type="common">Southern green stink bug</name>
    <name type="synonym">Cimex viridulus</name>
    <dbReference type="NCBI Taxonomy" id="85310"/>
    <lineage>
        <taxon>Eukaryota</taxon>
        <taxon>Metazoa</taxon>
        <taxon>Ecdysozoa</taxon>
        <taxon>Arthropoda</taxon>
        <taxon>Hexapoda</taxon>
        <taxon>Insecta</taxon>
        <taxon>Pterygota</taxon>
        <taxon>Neoptera</taxon>
        <taxon>Paraneoptera</taxon>
        <taxon>Hemiptera</taxon>
        <taxon>Heteroptera</taxon>
        <taxon>Panheteroptera</taxon>
        <taxon>Pentatomomorpha</taxon>
        <taxon>Pentatomoidea</taxon>
        <taxon>Pentatomidae</taxon>
        <taxon>Pentatominae</taxon>
        <taxon>Nezara</taxon>
    </lineage>
</organism>
<evidence type="ECO:0000256" key="12">
    <source>
        <dbReference type="RuleBase" id="RU000581"/>
    </source>
</evidence>
<evidence type="ECO:0000256" key="8">
    <source>
        <dbReference type="ARBA" id="ARBA00023004"/>
    </source>
</evidence>
<dbReference type="Pfam" id="PF00487">
    <property type="entry name" value="FA_desaturase"/>
    <property type="match status" value="1"/>
</dbReference>
<keyword evidence="5" id="KW-0276">Fatty acid metabolism</keyword>
<dbReference type="Proteomes" id="UP001152798">
    <property type="component" value="Chromosome 1"/>
</dbReference>
<evidence type="ECO:0000256" key="9">
    <source>
        <dbReference type="ARBA" id="ARBA00023098"/>
    </source>
</evidence>
<dbReference type="OrthoDB" id="10260134at2759"/>
<keyword evidence="9" id="KW-0443">Lipid metabolism</keyword>
<feature type="transmembrane region" description="Helical" evidence="13">
    <location>
        <begin position="58"/>
        <end position="75"/>
    </location>
</feature>
<gene>
    <name evidence="15" type="ORF">NEZAVI_LOCUS603</name>
</gene>
<protein>
    <recommendedName>
        <fullName evidence="14">Fatty acid desaturase domain-containing protein</fullName>
    </recommendedName>
</protein>
<keyword evidence="11 12" id="KW-0275">Fatty acid biosynthesis</keyword>
<dbReference type="CDD" id="cd03505">
    <property type="entry name" value="Delta9-FADS-like"/>
    <property type="match status" value="1"/>
</dbReference>
<evidence type="ECO:0000256" key="2">
    <source>
        <dbReference type="ARBA" id="ARBA00009295"/>
    </source>
</evidence>
<dbReference type="GO" id="GO:0004768">
    <property type="term" value="F:stearoyl-CoA 9-desaturase activity"/>
    <property type="evidence" value="ECO:0007669"/>
    <property type="project" value="TreeGrafter"/>
</dbReference>